<evidence type="ECO:0000313" key="2">
    <source>
        <dbReference type="Proteomes" id="UP000821865"/>
    </source>
</evidence>
<accession>A0ACB8E1I3</accession>
<dbReference type="Proteomes" id="UP000821865">
    <property type="component" value="Chromosome 1"/>
</dbReference>
<reference evidence="1" key="1">
    <citation type="submission" date="2020-05" db="EMBL/GenBank/DDBJ databases">
        <title>Large-scale comparative analyses of tick genomes elucidate their genetic diversity and vector capacities.</title>
        <authorList>
            <person name="Jia N."/>
            <person name="Wang J."/>
            <person name="Shi W."/>
            <person name="Du L."/>
            <person name="Sun Y."/>
            <person name="Zhan W."/>
            <person name="Jiang J."/>
            <person name="Wang Q."/>
            <person name="Zhang B."/>
            <person name="Ji P."/>
            <person name="Sakyi L.B."/>
            <person name="Cui X."/>
            <person name="Yuan T."/>
            <person name="Jiang B."/>
            <person name="Yang W."/>
            <person name="Lam T.T.-Y."/>
            <person name="Chang Q."/>
            <person name="Ding S."/>
            <person name="Wang X."/>
            <person name="Zhu J."/>
            <person name="Ruan X."/>
            <person name="Zhao L."/>
            <person name="Wei J."/>
            <person name="Que T."/>
            <person name="Du C."/>
            <person name="Cheng J."/>
            <person name="Dai P."/>
            <person name="Han X."/>
            <person name="Huang E."/>
            <person name="Gao Y."/>
            <person name="Liu J."/>
            <person name="Shao H."/>
            <person name="Ye R."/>
            <person name="Li L."/>
            <person name="Wei W."/>
            <person name="Wang X."/>
            <person name="Wang C."/>
            <person name="Yang T."/>
            <person name="Huo Q."/>
            <person name="Li W."/>
            <person name="Guo W."/>
            <person name="Chen H."/>
            <person name="Zhou L."/>
            <person name="Ni X."/>
            <person name="Tian J."/>
            <person name="Zhou Y."/>
            <person name="Sheng Y."/>
            <person name="Liu T."/>
            <person name="Pan Y."/>
            <person name="Xia L."/>
            <person name="Li J."/>
            <person name="Zhao F."/>
            <person name="Cao W."/>
        </authorList>
    </citation>
    <scope>NUCLEOTIDE SEQUENCE</scope>
    <source>
        <strain evidence="1">Dsil-2018</strain>
    </source>
</reference>
<protein>
    <submittedName>
        <fullName evidence="1">Uncharacterized protein</fullName>
    </submittedName>
</protein>
<evidence type="ECO:0000313" key="1">
    <source>
        <dbReference type="EMBL" id="KAH7980485.1"/>
    </source>
</evidence>
<organism evidence="1 2">
    <name type="scientific">Dermacentor silvarum</name>
    <name type="common">Tick</name>
    <dbReference type="NCBI Taxonomy" id="543639"/>
    <lineage>
        <taxon>Eukaryota</taxon>
        <taxon>Metazoa</taxon>
        <taxon>Ecdysozoa</taxon>
        <taxon>Arthropoda</taxon>
        <taxon>Chelicerata</taxon>
        <taxon>Arachnida</taxon>
        <taxon>Acari</taxon>
        <taxon>Parasitiformes</taxon>
        <taxon>Ixodida</taxon>
        <taxon>Ixodoidea</taxon>
        <taxon>Ixodidae</taxon>
        <taxon>Rhipicephalinae</taxon>
        <taxon>Dermacentor</taxon>
    </lineage>
</organism>
<sequence length="192" mass="21392">MMEEDCIPFSFLDTGWICDFSQCSIASDQVWSYLHSTTATVHHAHRGWAFKEEGYVKNMLNLSTIDLQVGLVRAACLPSMKSGAYIVTAWYRKASGDIAGAHCTCVAGLSQSCQHVAGVLLSVADKTAKEQESCIDVPCKWIVPAEVKKQDPRLPLQDIPFQMHVVNKQRKYDPCPYVRPSQDEISQLEANL</sequence>
<comment type="caution">
    <text evidence="1">The sequence shown here is derived from an EMBL/GenBank/DDBJ whole genome shotgun (WGS) entry which is preliminary data.</text>
</comment>
<name>A0ACB8E1I3_DERSI</name>
<dbReference type="EMBL" id="CM023470">
    <property type="protein sequence ID" value="KAH7980485.1"/>
    <property type="molecule type" value="Genomic_DNA"/>
</dbReference>
<proteinExistence type="predicted"/>
<keyword evidence="2" id="KW-1185">Reference proteome</keyword>
<gene>
    <name evidence="1" type="ORF">HPB49_016589</name>
</gene>